<evidence type="ECO:0000313" key="8">
    <source>
        <dbReference type="EMBL" id="SEM48495.1"/>
    </source>
</evidence>
<evidence type="ECO:0000256" key="2">
    <source>
        <dbReference type="ARBA" id="ARBA00008821"/>
    </source>
</evidence>
<dbReference type="AlphaFoldDB" id="A0A1H7YR96"/>
<dbReference type="STRING" id="474960.SAMN05216180_0187"/>
<feature type="transmembrane region" description="Helical" evidence="7">
    <location>
        <begin position="223"/>
        <end position="245"/>
    </location>
</feature>
<feature type="transmembrane region" description="Helical" evidence="7">
    <location>
        <begin position="114"/>
        <end position="136"/>
    </location>
</feature>
<comment type="similarity">
    <text evidence="2">Belongs to the nucleobase:cation symporter-2 (NCS2) (TC 2.A.40) family.</text>
</comment>
<keyword evidence="4 7" id="KW-0812">Transmembrane</keyword>
<keyword evidence="6 7" id="KW-0472">Membrane</keyword>
<dbReference type="PANTHER" id="PTHR42810">
    <property type="entry name" value="PURINE PERMEASE C1399.01C-RELATED"/>
    <property type="match status" value="1"/>
</dbReference>
<feature type="transmembrane region" description="Helical" evidence="7">
    <location>
        <begin position="372"/>
        <end position="391"/>
    </location>
</feature>
<proteinExistence type="inferred from homology"/>
<dbReference type="InterPro" id="IPR006043">
    <property type="entry name" value="NCS2"/>
</dbReference>
<evidence type="ECO:0000256" key="7">
    <source>
        <dbReference type="SAM" id="Phobius"/>
    </source>
</evidence>
<feature type="transmembrane region" description="Helical" evidence="7">
    <location>
        <begin position="12"/>
        <end position="30"/>
    </location>
</feature>
<dbReference type="Pfam" id="PF00860">
    <property type="entry name" value="Xan_ur_permease"/>
    <property type="match status" value="1"/>
</dbReference>
<dbReference type="PROSITE" id="PS01116">
    <property type="entry name" value="XANTH_URACIL_PERMASE"/>
    <property type="match status" value="1"/>
</dbReference>
<dbReference type="NCBIfam" id="TIGR00801">
    <property type="entry name" value="ncs2"/>
    <property type="match status" value="1"/>
</dbReference>
<feature type="transmembrane region" description="Helical" evidence="7">
    <location>
        <begin position="148"/>
        <end position="171"/>
    </location>
</feature>
<evidence type="ECO:0000313" key="9">
    <source>
        <dbReference type="Proteomes" id="UP000199158"/>
    </source>
</evidence>
<accession>A0A1H7YR96</accession>
<sequence length="418" mass="43641">MEKKLTATNLLLGFQHLFAMFGATVLVPIITGLNPSMALIGAGLGTLLFHFITGHKVPVFLGSSFAFLGVVGATIAGDPANIPLAQGGIMAAGVVYILLAALVRLIGSERIVKLFPPVVTGPIIVVIGLTLAPVALTNAGLIVPQGTSIDWVTVGVALFSLTVVIVCTIFLKGFFKLVPILLGFASGYFLCLILDFTIGTHFVDFTAITNAAWINIPYVTPNFFTLPKFDLGVIFSIAPVAIVTFMEHIGDITINGSVVGKNFFKDPGLHRTVLGDGLATLLAGFIGAPPNTTYGENTAVLATTKNYSTFVLKLAAVFAIILGLFGKFGAIIMTIPTPVLGGVSILLYGMISSIGMRTLAESNLDFSHSRNLIIVALILVIGLGLSGGVAITPNITLTGLFLAVVVGAAVNKILPEHI</sequence>
<reference evidence="8 9" key="1">
    <citation type="submission" date="2016-10" db="EMBL/GenBank/DDBJ databases">
        <authorList>
            <person name="de Groot N.N."/>
        </authorList>
    </citation>
    <scope>NUCLEOTIDE SEQUENCE [LARGE SCALE GENOMIC DNA]</scope>
    <source>
        <strain evidence="8 9">CGMCC 1.5070</strain>
    </source>
</reference>
<dbReference type="RefSeq" id="WP_092750747.1">
    <property type="nucleotide sequence ID" value="NZ_FOCG01000001.1"/>
</dbReference>
<organism evidence="8 9">
    <name type="scientific">Hydrogenoanaerobacterium saccharovorans</name>
    <dbReference type="NCBI Taxonomy" id="474960"/>
    <lineage>
        <taxon>Bacteria</taxon>
        <taxon>Bacillati</taxon>
        <taxon>Bacillota</taxon>
        <taxon>Clostridia</taxon>
        <taxon>Eubacteriales</taxon>
        <taxon>Oscillospiraceae</taxon>
        <taxon>Hydrogenoanaerobacterium</taxon>
    </lineage>
</organism>
<dbReference type="NCBIfam" id="NF037981">
    <property type="entry name" value="NCS2_1"/>
    <property type="match status" value="1"/>
</dbReference>
<evidence type="ECO:0000256" key="3">
    <source>
        <dbReference type="ARBA" id="ARBA00022448"/>
    </source>
</evidence>
<dbReference type="GO" id="GO:0042907">
    <property type="term" value="F:xanthine transmembrane transporter activity"/>
    <property type="evidence" value="ECO:0007669"/>
    <property type="project" value="TreeGrafter"/>
</dbReference>
<dbReference type="PANTHER" id="PTHR42810:SF2">
    <property type="entry name" value="PURINE PERMEASE C1399.01C-RELATED"/>
    <property type="match status" value="1"/>
</dbReference>
<feature type="transmembrane region" description="Helical" evidence="7">
    <location>
        <begin position="310"/>
        <end position="333"/>
    </location>
</feature>
<dbReference type="Proteomes" id="UP000199158">
    <property type="component" value="Unassembled WGS sequence"/>
</dbReference>
<feature type="transmembrane region" description="Helical" evidence="7">
    <location>
        <begin position="59"/>
        <end position="77"/>
    </location>
</feature>
<comment type="subcellular location">
    <subcellularLocation>
        <location evidence="1">Membrane</location>
        <topology evidence="1">Multi-pass membrane protein</topology>
    </subcellularLocation>
</comment>
<evidence type="ECO:0000256" key="6">
    <source>
        <dbReference type="ARBA" id="ARBA00023136"/>
    </source>
</evidence>
<gene>
    <name evidence="8" type="ORF">SAMN05216180_0187</name>
</gene>
<feature type="transmembrane region" description="Helical" evidence="7">
    <location>
        <begin position="339"/>
        <end position="360"/>
    </location>
</feature>
<feature type="transmembrane region" description="Helical" evidence="7">
    <location>
        <begin position="397"/>
        <end position="414"/>
    </location>
</feature>
<name>A0A1H7YR96_9FIRM</name>
<evidence type="ECO:0000256" key="5">
    <source>
        <dbReference type="ARBA" id="ARBA00022989"/>
    </source>
</evidence>
<protein>
    <submittedName>
        <fullName evidence="8">Uracil permease</fullName>
    </submittedName>
</protein>
<dbReference type="GO" id="GO:0005886">
    <property type="term" value="C:plasma membrane"/>
    <property type="evidence" value="ECO:0007669"/>
    <property type="project" value="TreeGrafter"/>
</dbReference>
<keyword evidence="9" id="KW-1185">Reference proteome</keyword>
<keyword evidence="5 7" id="KW-1133">Transmembrane helix</keyword>
<dbReference type="OrthoDB" id="9779092at2"/>
<feature type="transmembrane region" description="Helical" evidence="7">
    <location>
        <begin position="178"/>
        <end position="203"/>
    </location>
</feature>
<dbReference type="InterPro" id="IPR006042">
    <property type="entry name" value="Xan_ur_permease"/>
</dbReference>
<evidence type="ECO:0000256" key="1">
    <source>
        <dbReference type="ARBA" id="ARBA00004141"/>
    </source>
</evidence>
<keyword evidence="3" id="KW-0813">Transport</keyword>
<dbReference type="EMBL" id="FOCG01000001">
    <property type="protein sequence ID" value="SEM48495.1"/>
    <property type="molecule type" value="Genomic_DNA"/>
</dbReference>
<evidence type="ECO:0000256" key="4">
    <source>
        <dbReference type="ARBA" id="ARBA00022692"/>
    </source>
</evidence>
<feature type="transmembrane region" description="Helical" evidence="7">
    <location>
        <begin position="36"/>
        <end position="52"/>
    </location>
</feature>
<feature type="transmembrane region" description="Helical" evidence="7">
    <location>
        <begin position="89"/>
        <end position="107"/>
    </location>
</feature>